<feature type="transmembrane region" description="Helical" evidence="11">
    <location>
        <begin position="553"/>
        <end position="577"/>
    </location>
</feature>
<evidence type="ECO:0000259" key="12">
    <source>
        <dbReference type="PROSITE" id="PS50011"/>
    </source>
</evidence>
<dbReference type="InterPro" id="IPR008271">
    <property type="entry name" value="Ser/Thr_kinase_AS"/>
</dbReference>
<dbReference type="InterPro" id="IPR017441">
    <property type="entry name" value="Protein_kinase_ATP_BS"/>
</dbReference>
<comment type="catalytic activity">
    <reaction evidence="8">
        <text>L-threonyl-[protein] + ATP = O-phospho-L-threonyl-[protein] + ADP + H(+)</text>
        <dbReference type="Rhea" id="RHEA:46608"/>
        <dbReference type="Rhea" id="RHEA-COMP:11060"/>
        <dbReference type="Rhea" id="RHEA-COMP:11605"/>
        <dbReference type="ChEBI" id="CHEBI:15378"/>
        <dbReference type="ChEBI" id="CHEBI:30013"/>
        <dbReference type="ChEBI" id="CHEBI:30616"/>
        <dbReference type="ChEBI" id="CHEBI:61977"/>
        <dbReference type="ChEBI" id="CHEBI:456216"/>
        <dbReference type="EC" id="2.7.11.1"/>
    </reaction>
</comment>
<keyword evidence="6" id="KW-0418">Kinase</keyword>
<keyword evidence="4" id="KW-0808">Transferase</keyword>
<evidence type="ECO:0000256" key="10">
    <source>
        <dbReference type="PROSITE-ProRule" id="PRU10141"/>
    </source>
</evidence>
<evidence type="ECO:0000256" key="4">
    <source>
        <dbReference type="ARBA" id="ARBA00022679"/>
    </source>
</evidence>
<dbReference type="InterPro" id="IPR011009">
    <property type="entry name" value="Kinase-like_dom_sf"/>
</dbReference>
<keyword evidence="7 10" id="KW-0067">ATP-binding</keyword>
<sequence length="589" mass="66334">MAGGDTSNFDIGEVLGEGAFGKVYACFDKNDNDKKYAMKVIDLRKSSEDERDLAEKEANLLTSLKHGFILHAVTSFQSDGALCIVTEFCDQGDLSQFLERRNGRSLDEQRIVEWFRQICSALEYLHGRNVLHRDMKTQNVFLTGDDMTAKLGDLGLAKVLERPTQKAVTFCGSPYYMSPEIFACKPYDSKSDIWAMGVCVYEMATLERPFDATLMQQLVFKIVHGQLPPMPKDKYSQHLISIMEKMMCRETEKRPTATELLKDKLFTMHKAPRKAPSVPNLTGAVGGRSMRGSILISQLNQSRGEAFDMKGMMETLTEKVNQKKRRAKGGDPDGFSSIINTASVSSKFMASAYEDMDKTISNKTMKKGLHEKGKYAKNLPPKSSVASASDISFDDESDLESTMKADEARAALPPPPDPLQMMNLVVRTLTQVFPKGDDGGSEGAIFMPDTSRNDPEAMLLHQIEQLQKHCCTVLGYALFANIHWTLFLLLTGIVVLYWVMLFLPIYTGHYFFYLQALLYCIGLCSFCQYTLDTISSTFRHCCTVLGYALFANIHWTLFLLLTGIVVLYWVMLFLPIYTGHYFFYLQALL</sequence>
<dbReference type="GO" id="GO:0004674">
    <property type="term" value="F:protein serine/threonine kinase activity"/>
    <property type="evidence" value="ECO:0007669"/>
    <property type="project" value="UniProtKB-KW"/>
</dbReference>
<dbReference type="PANTHER" id="PTHR44899:SF7">
    <property type="entry name" value="NIMA-RELATED KINASE"/>
    <property type="match status" value="1"/>
</dbReference>
<keyword evidence="11" id="KW-0812">Transmembrane</keyword>
<evidence type="ECO:0000256" key="3">
    <source>
        <dbReference type="ARBA" id="ARBA00022527"/>
    </source>
</evidence>
<protein>
    <recommendedName>
        <fullName evidence="2">non-specific serine/threonine protein kinase</fullName>
        <ecNumber evidence="2">2.7.11.1</ecNumber>
    </recommendedName>
</protein>
<dbReference type="GO" id="GO:0005524">
    <property type="term" value="F:ATP binding"/>
    <property type="evidence" value="ECO:0007669"/>
    <property type="project" value="UniProtKB-UniRule"/>
</dbReference>
<dbReference type="PANTHER" id="PTHR44899">
    <property type="entry name" value="CAMK FAMILY PROTEIN KINASE"/>
    <property type="match status" value="1"/>
</dbReference>
<dbReference type="RefSeq" id="XP_022299306.1">
    <property type="nucleotide sequence ID" value="XM_022443598.1"/>
</dbReference>
<evidence type="ECO:0000256" key="1">
    <source>
        <dbReference type="ARBA" id="ARBA00010886"/>
    </source>
</evidence>
<keyword evidence="11" id="KW-1133">Transmembrane helix</keyword>
<dbReference type="AlphaFoldDB" id="A0A8B8B8B3"/>
<reference evidence="14" key="1">
    <citation type="submission" date="2025-08" db="UniProtKB">
        <authorList>
            <consortium name="RefSeq"/>
        </authorList>
    </citation>
    <scope>IDENTIFICATION</scope>
    <source>
        <tissue evidence="14">Whole sample</tissue>
    </source>
</reference>
<feature type="transmembrane region" description="Helical" evidence="11">
    <location>
        <begin position="473"/>
        <end position="499"/>
    </location>
</feature>
<name>A0A8B8B8B3_CRAVI</name>
<evidence type="ECO:0000256" key="2">
    <source>
        <dbReference type="ARBA" id="ARBA00012513"/>
    </source>
</evidence>
<keyword evidence="5 10" id="KW-0547">Nucleotide-binding</keyword>
<gene>
    <name evidence="14" type="primary">LOC111108080</name>
</gene>
<evidence type="ECO:0000256" key="8">
    <source>
        <dbReference type="ARBA" id="ARBA00047899"/>
    </source>
</evidence>
<dbReference type="OrthoDB" id="248923at2759"/>
<evidence type="ECO:0000256" key="6">
    <source>
        <dbReference type="ARBA" id="ARBA00022777"/>
    </source>
</evidence>
<dbReference type="PROSITE" id="PS50011">
    <property type="entry name" value="PROTEIN_KINASE_DOM"/>
    <property type="match status" value="1"/>
</dbReference>
<dbReference type="EC" id="2.7.11.1" evidence="2"/>
<dbReference type="KEGG" id="cvn:111108080"/>
<dbReference type="GeneID" id="111108080"/>
<keyword evidence="13" id="KW-1185">Reference proteome</keyword>
<comment type="similarity">
    <text evidence="1">Belongs to the protein kinase superfamily. NEK Ser/Thr protein kinase family. NIMA subfamily.</text>
</comment>
<feature type="domain" description="Protein kinase" evidence="12">
    <location>
        <begin position="9"/>
        <end position="266"/>
    </location>
</feature>
<dbReference type="PROSITE" id="PS00108">
    <property type="entry name" value="PROTEIN_KINASE_ST"/>
    <property type="match status" value="1"/>
</dbReference>
<evidence type="ECO:0000313" key="13">
    <source>
        <dbReference type="Proteomes" id="UP000694844"/>
    </source>
</evidence>
<dbReference type="PROSITE" id="PS00107">
    <property type="entry name" value="PROTEIN_KINASE_ATP"/>
    <property type="match status" value="1"/>
</dbReference>
<dbReference type="SMART" id="SM00220">
    <property type="entry name" value="S_TKc"/>
    <property type="match status" value="1"/>
</dbReference>
<proteinExistence type="inferred from homology"/>
<evidence type="ECO:0000256" key="9">
    <source>
        <dbReference type="ARBA" id="ARBA00048679"/>
    </source>
</evidence>
<dbReference type="Gene3D" id="1.10.510.10">
    <property type="entry name" value="Transferase(Phosphotransferase) domain 1"/>
    <property type="match status" value="1"/>
</dbReference>
<feature type="binding site" evidence="10">
    <location>
        <position position="39"/>
    </location>
    <ligand>
        <name>ATP</name>
        <dbReference type="ChEBI" id="CHEBI:30616"/>
    </ligand>
</feature>
<dbReference type="SUPFAM" id="SSF56112">
    <property type="entry name" value="Protein kinase-like (PK-like)"/>
    <property type="match status" value="1"/>
</dbReference>
<evidence type="ECO:0000256" key="7">
    <source>
        <dbReference type="ARBA" id="ARBA00022840"/>
    </source>
</evidence>
<dbReference type="Gene3D" id="3.30.200.20">
    <property type="entry name" value="Phosphorylase Kinase, domain 1"/>
    <property type="match status" value="1"/>
</dbReference>
<organism evidence="13 14">
    <name type="scientific">Crassostrea virginica</name>
    <name type="common">Eastern oyster</name>
    <dbReference type="NCBI Taxonomy" id="6565"/>
    <lineage>
        <taxon>Eukaryota</taxon>
        <taxon>Metazoa</taxon>
        <taxon>Spiralia</taxon>
        <taxon>Lophotrochozoa</taxon>
        <taxon>Mollusca</taxon>
        <taxon>Bivalvia</taxon>
        <taxon>Autobranchia</taxon>
        <taxon>Pteriomorphia</taxon>
        <taxon>Ostreida</taxon>
        <taxon>Ostreoidea</taxon>
        <taxon>Ostreidae</taxon>
        <taxon>Crassostrea</taxon>
    </lineage>
</organism>
<evidence type="ECO:0000313" key="14">
    <source>
        <dbReference type="RefSeq" id="XP_022299306.1"/>
    </source>
</evidence>
<keyword evidence="11" id="KW-0472">Membrane</keyword>
<comment type="catalytic activity">
    <reaction evidence="9">
        <text>L-seryl-[protein] + ATP = O-phospho-L-seryl-[protein] + ADP + H(+)</text>
        <dbReference type="Rhea" id="RHEA:17989"/>
        <dbReference type="Rhea" id="RHEA-COMP:9863"/>
        <dbReference type="Rhea" id="RHEA-COMP:11604"/>
        <dbReference type="ChEBI" id="CHEBI:15378"/>
        <dbReference type="ChEBI" id="CHEBI:29999"/>
        <dbReference type="ChEBI" id="CHEBI:30616"/>
        <dbReference type="ChEBI" id="CHEBI:83421"/>
        <dbReference type="ChEBI" id="CHEBI:456216"/>
        <dbReference type="EC" id="2.7.11.1"/>
    </reaction>
</comment>
<dbReference type="Proteomes" id="UP000694844">
    <property type="component" value="Chromosome 8"/>
</dbReference>
<evidence type="ECO:0000256" key="11">
    <source>
        <dbReference type="SAM" id="Phobius"/>
    </source>
</evidence>
<feature type="transmembrane region" description="Helical" evidence="11">
    <location>
        <begin position="511"/>
        <end position="531"/>
    </location>
</feature>
<dbReference type="CDD" id="cd08215">
    <property type="entry name" value="STKc_Nek"/>
    <property type="match status" value="1"/>
</dbReference>
<accession>A0A8B8B8B3</accession>
<evidence type="ECO:0000256" key="5">
    <source>
        <dbReference type="ARBA" id="ARBA00022741"/>
    </source>
</evidence>
<keyword evidence="3" id="KW-0723">Serine/threonine-protein kinase</keyword>
<dbReference type="InterPro" id="IPR000719">
    <property type="entry name" value="Prot_kinase_dom"/>
</dbReference>
<dbReference type="Pfam" id="PF00069">
    <property type="entry name" value="Pkinase"/>
    <property type="match status" value="1"/>
</dbReference>
<dbReference type="InterPro" id="IPR051131">
    <property type="entry name" value="NEK_Ser/Thr_kinase_NIMA"/>
</dbReference>